<dbReference type="Proteomes" id="UP000183832">
    <property type="component" value="Unassembled WGS sequence"/>
</dbReference>
<evidence type="ECO:0000313" key="2">
    <source>
        <dbReference type="Proteomes" id="UP000183832"/>
    </source>
</evidence>
<gene>
    <name evidence="1" type="ORF">CLUMA_CG021152</name>
</gene>
<organism evidence="1 2">
    <name type="scientific">Clunio marinus</name>
    <dbReference type="NCBI Taxonomy" id="568069"/>
    <lineage>
        <taxon>Eukaryota</taxon>
        <taxon>Metazoa</taxon>
        <taxon>Ecdysozoa</taxon>
        <taxon>Arthropoda</taxon>
        <taxon>Hexapoda</taxon>
        <taxon>Insecta</taxon>
        <taxon>Pterygota</taxon>
        <taxon>Neoptera</taxon>
        <taxon>Endopterygota</taxon>
        <taxon>Diptera</taxon>
        <taxon>Nematocera</taxon>
        <taxon>Chironomoidea</taxon>
        <taxon>Chironomidae</taxon>
        <taxon>Clunio</taxon>
    </lineage>
</organism>
<dbReference type="AlphaFoldDB" id="A0A1J1J8Z6"/>
<keyword evidence="2" id="KW-1185">Reference proteome</keyword>
<evidence type="ECO:0000313" key="1">
    <source>
        <dbReference type="EMBL" id="CRL07998.1"/>
    </source>
</evidence>
<sequence length="99" mass="11087">MKVNKRDTRSYMLSVCKTTEIKALHENKAHVLYIFNIKHVGPVPQKTVGFLRFLEIPCIGILSILGILGKLQEIGNVWYCVRNGIVGSQICASVCKLND</sequence>
<dbReference type="EMBL" id="CVRI01000074">
    <property type="protein sequence ID" value="CRL07998.1"/>
    <property type="molecule type" value="Genomic_DNA"/>
</dbReference>
<reference evidence="1 2" key="1">
    <citation type="submission" date="2015-04" db="EMBL/GenBank/DDBJ databases">
        <authorList>
            <person name="Syromyatnikov M.Y."/>
            <person name="Popov V.N."/>
        </authorList>
    </citation>
    <scope>NUCLEOTIDE SEQUENCE [LARGE SCALE GENOMIC DNA]</scope>
</reference>
<name>A0A1J1J8Z6_9DIPT</name>
<proteinExistence type="predicted"/>
<accession>A0A1J1J8Z6</accession>
<protein>
    <submittedName>
        <fullName evidence="1">CLUMA_CG021152, isoform A</fullName>
    </submittedName>
</protein>